<dbReference type="AlphaFoldDB" id="A0A420MCK9"/>
<evidence type="ECO:0000259" key="1">
    <source>
        <dbReference type="Pfam" id="PF03358"/>
    </source>
</evidence>
<dbReference type="VEuPathDB" id="FungiDB:FOZG_14553"/>
<dbReference type="PANTHER" id="PTHR30543">
    <property type="entry name" value="CHROMATE REDUCTASE"/>
    <property type="match status" value="1"/>
</dbReference>
<protein>
    <recommendedName>
        <fullName evidence="1">NADPH-dependent FMN reductase-like domain-containing protein</fullName>
    </recommendedName>
</protein>
<dbReference type="VEuPathDB" id="FungiDB:FOC4_g10009599"/>
<dbReference type="VEuPathDB" id="FungiDB:HZS61_005816"/>
<dbReference type="GO" id="GO:0016491">
    <property type="term" value="F:oxidoreductase activity"/>
    <property type="evidence" value="ECO:0007669"/>
    <property type="project" value="InterPro"/>
</dbReference>
<dbReference type="GO" id="GO:0010181">
    <property type="term" value="F:FMN binding"/>
    <property type="evidence" value="ECO:0007669"/>
    <property type="project" value="TreeGrafter"/>
</dbReference>
<dbReference type="Gene3D" id="3.40.50.360">
    <property type="match status" value="1"/>
</dbReference>
<dbReference type="VEuPathDB" id="FungiDB:FOIG_13444"/>
<name>A0A420MCK9_FUSOX</name>
<evidence type="ECO:0000313" key="3">
    <source>
        <dbReference type="Proteomes" id="UP000285084"/>
    </source>
</evidence>
<dbReference type="SUPFAM" id="SSF52218">
    <property type="entry name" value="Flavoproteins"/>
    <property type="match status" value="1"/>
</dbReference>
<evidence type="ECO:0000313" key="2">
    <source>
        <dbReference type="EMBL" id="RKK65801.1"/>
    </source>
</evidence>
<dbReference type="EMBL" id="MRCX01000364">
    <property type="protein sequence ID" value="RKK65801.1"/>
    <property type="molecule type" value="Genomic_DNA"/>
</dbReference>
<accession>A0A420MCK9</accession>
<sequence length="210" mass="23061">MATPKSIALIITSTREARIGPSVAALVKSILENHSDPSGTSLTLVDLVKFNLPVYDEGCHPAMVPFKAQFQHEHSKAWSAEIKKHDGYVLVIPEYNYSLSGGTKNAIDYLMNEWKGKPVAVISYGIHGGKHASDTAYEVLSQMGLRVAPTRPQLGFHDGAGPDMFLAMVGKLGDDTKKQIEGQEAEIAKAWDELKQALTDKDLYVRPRAW</sequence>
<dbReference type="VEuPathDB" id="FungiDB:FOC1_g10002691"/>
<dbReference type="VEuPathDB" id="FungiDB:FOMG_14549"/>
<dbReference type="GO" id="GO:0005829">
    <property type="term" value="C:cytosol"/>
    <property type="evidence" value="ECO:0007669"/>
    <property type="project" value="TreeGrafter"/>
</dbReference>
<dbReference type="Proteomes" id="UP000285084">
    <property type="component" value="Unassembled WGS sequence"/>
</dbReference>
<dbReference type="VEuPathDB" id="FungiDB:FOXG_09639"/>
<feature type="domain" description="NADPH-dependent FMN reductase-like" evidence="1">
    <location>
        <begin position="7"/>
        <end position="150"/>
    </location>
</feature>
<comment type="caution">
    <text evidence="2">The sequence shown here is derived from an EMBL/GenBank/DDBJ whole genome shotgun (WGS) entry which is preliminary data.</text>
</comment>
<dbReference type="InterPro" id="IPR050712">
    <property type="entry name" value="NAD(P)H-dep_reductase"/>
</dbReference>
<dbReference type="InterPro" id="IPR029039">
    <property type="entry name" value="Flavoprotein-like_sf"/>
</dbReference>
<reference evidence="2 3" key="1">
    <citation type="journal article" date="2018" name="Sci. Rep.">
        <title>Characterisation of pathogen-specific regions and novel effector candidates in Fusarium oxysporum f. sp. cepae.</title>
        <authorList>
            <person name="Armitage A.D."/>
            <person name="Taylor A."/>
            <person name="Sobczyk M.K."/>
            <person name="Baxter L."/>
            <person name="Greenfield B.P."/>
            <person name="Bates H.J."/>
            <person name="Wilson F."/>
            <person name="Jackson A.C."/>
            <person name="Ott S."/>
            <person name="Harrison R.J."/>
            <person name="Clarkson J.P."/>
        </authorList>
    </citation>
    <scope>NUCLEOTIDE SEQUENCE [LARGE SCALE GENOMIC DNA]</scope>
    <source>
        <strain evidence="2 3">Fo_A13</strain>
    </source>
</reference>
<dbReference type="PANTHER" id="PTHR30543:SF21">
    <property type="entry name" value="NAD(P)H-DEPENDENT FMN REDUCTASE LOT6"/>
    <property type="match status" value="1"/>
</dbReference>
<gene>
    <name evidence="2" type="ORF">BFJ69_g15963</name>
</gene>
<organism evidence="2 3">
    <name type="scientific">Fusarium oxysporum</name>
    <name type="common">Fusarium vascular wilt</name>
    <dbReference type="NCBI Taxonomy" id="5507"/>
    <lineage>
        <taxon>Eukaryota</taxon>
        <taxon>Fungi</taxon>
        <taxon>Dikarya</taxon>
        <taxon>Ascomycota</taxon>
        <taxon>Pezizomycotina</taxon>
        <taxon>Sordariomycetes</taxon>
        <taxon>Hypocreomycetidae</taxon>
        <taxon>Hypocreales</taxon>
        <taxon>Nectriaceae</taxon>
        <taxon>Fusarium</taxon>
        <taxon>Fusarium oxysporum species complex</taxon>
    </lineage>
</organism>
<dbReference type="InterPro" id="IPR005025">
    <property type="entry name" value="FMN_Rdtase-like_dom"/>
</dbReference>
<proteinExistence type="predicted"/>
<dbReference type="Pfam" id="PF03358">
    <property type="entry name" value="FMN_red"/>
    <property type="match status" value="1"/>
</dbReference>